<keyword evidence="5" id="KW-1185">Reference proteome</keyword>
<sequence>MKKFFLFSLTVFFSWLSIHFSAHAVSLPKIFGNHMVLQQNAEVTLWGWGDPKEEITVTASWNQEPVKIVASNLAQWQVKLKTPAAGGPFTVTVKGYNTLVMEDVLLGEVWLCSGQSNMQWTTSAGIDNGAPEIPKANFPSIRFFTVPHKTADNPQINLDGEWVVCSPATMPHFSAVGYFFGRQIHQNLKIPVGLINSSWGGTPAEVWVNALAIAKNETIAQAAAKLNEVEWGPVRPGKAYNAMIAPLIPYRLAGALWYQGEANVSDPGNYAQLLPALIQNWRQEWSNDFPFYFVQLAPYKYGRPHEGAMLREAQRRSLATPNTGMIVISDIGNKDDIHPRNKIDVGLRLANLALAKTYGKKDIIYSGPLYKSMKVEGNRVRVYFEHAEPGLVAKDSKDLTHFEIAGADQKFVKATARISGKTVLVQAPEVKNPVAVRFAWDNTAEPNLFNKAGLPASTFHTGDNFADSQ</sequence>
<evidence type="ECO:0000256" key="2">
    <source>
        <dbReference type="SAM" id="SignalP"/>
    </source>
</evidence>
<dbReference type="InterPro" id="IPR005181">
    <property type="entry name" value="SASA"/>
</dbReference>
<dbReference type="Proteomes" id="UP000240357">
    <property type="component" value="Unassembled WGS sequence"/>
</dbReference>
<dbReference type="GO" id="GO:0005975">
    <property type="term" value="P:carbohydrate metabolic process"/>
    <property type="evidence" value="ECO:0007669"/>
    <property type="project" value="TreeGrafter"/>
</dbReference>
<accession>A0A2T2YED2</accession>
<dbReference type="PANTHER" id="PTHR22901">
    <property type="entry name" value="SIALATE O-ACETYLESTERASE"/>
    <property type="match status" value="1"/>
</dbReference>
<dbReference type="RefSeq" id="WP_106928924.1">
    <property type="nucleotide sequence ID" value="NZ_PYFT01000001.1"/>
</dbReference>
<proteinExistence type="predicted"/>
<comment type="caution">
    <text evidence="4">The sequence shown here is derived from an EMBL/GenBank/DDBJ whole genome shotgun (WGS) entry which is preliminary data.</text>
</comment>
<dbReference type="InterPro" id="IPR036514">
    <property type="entry name" value="SGNH_hydro_sf"/>
</dbReference>
<dbReference type="Pfam" id="PF03629">
    <property type="entry name" value="SASA"/>
    <property type="match status" value="1"/>
</dbReference>
<keyword evidence="2" id="KW-0732">Signal</keyword>
<dbReference type="SUPFAM" id="SSF52266">
    <property type="entry name" value="SGNH hydrolase"/>
    <property type="match status" value="1"/>
</dbReference>
<dbReference type="InterPro" id="IPR039329">
    <property type="entry name" value="SIAE"/>
</dbReference>
<evidence type="ECO:0000256" key="1">
    <source>
        <dbReference type="ARBA" id="ARBA00022801"/>
    </source>
</evidence>
<feature type="chain" id="PRO_5015656461" evidence="2">
    <location>
        <begin position="25"/>
        <end position="469"/>
    </location>
</feature>
<reference evidence="4 5" key="1">
    <citation type="submission" date="2018-03" db="EMBL/GenBank/DDBJ databases">
        <title>Adhaeribacter sp. HMF7605 Genome sequencing and assembly.</title>
        <authorList>
            <person name="Kang H."/>
            <person name="Kang J."/>
            <person name="Cha I."/>
            <person name="Kim H."/>
            <person name="Joh K."/>
        </authorList>
    </citation>
    <scope>NUCLEOTIDE SEQUENCE [LARGE SCALE GENOMIC DNA]</scope>
    <source>
        <strain evidence="4 5">HMF7605</strain>
    </source>
</reference>
<evidence type="ECO:0000259" key="3">
    <source>
        <dbReference type="Pfam" id="PF03629"/>
    </source>
</evidence>
<dbReference type="Gene3D" id="3.40.50.1110">
    <property type="entry name" value="SGNH hydrolase"/>
    <property type="match status" value="1"/>
</dbReference>
<feature type="domain" description="Sialate O-acetylesterase" evidence="3">
    <location>
        <begin position="108"/>
        <end position="352"/>
    </location>
</feature>
<protein>
    <submittedName>
        <fullName evidence="4">Sialate O-acetylesterase</fullName>
    </submittedName>
</protein>
<dbReference type="PANTHER" id="PTHR22901:SF0">
    <property type="entry name" value="SIALATE O-ACETYLESTERASE"/>
    <property type="match status" value="1"/>
</dbReference>
<dbReference type="EMBL" id="PYFT01000001">
    <property type="protein sequence ID" value="PSR53862.1"/>
    <property type="molecule type" value="Genomic_DNA"/>
</dbReference>
<organism evidence="4 5">
    <name type="scientific">Adhaeribacter arboris</name>
    <dbReference type="NCBI Taxonomy" id="2072846"/>
    <lineage>
        <taxon>Bacteria</taxon>
        <taxon>Pseudomonadati</taxon>
        <taxon>Bacteroidota</taxon>
        <taxon>Cytophagia</taxon>
        <taxon>Cytophagales</taxon>
        <taxon>Hymenobacteraceae</taxon>
        <taxon>Adhaeribacter</taxon>
    </lineage>
</organism>
<dbReference type="AlphaFoldDB" id="A0A2T2YED2"/>
<name>A0A2T2YED2_9BACT</name>
<keyword evidence="1" id="KW-0378">Hydrolase</keyword>
<gene>
    <name evidence="4" type="ORF">AHMF7605_10190</name>
</gene>
<dbReference type="GO" id="GO:0001681">
    <property type="term" value="F:sialate O-acetylesterase activity"/>
    <property type="evidence" value="ECO:0007669"/>
    <property type="project" value="InterPro"/>
</dbReference>
<dbReference type="OrthoDB" id="9816001at2"/>
<feature type="signal peptide" evidence="2">
    <location>
        <begin position="1"/>
        <end position="24"/>
    </location>
</feature>
<evidence type="ECO:0000313" key="5">
    <source>
        <dbReference type="Proteomes" id="UP000240357"/>
    </source>
</evidence>
<evidence type="ECO:0000313" key="4">
    <source>
        <dbReference type="EMBL" id="PSR53862.1"/>
    </source>
</evidence>